<dbReference type="InterPro" id="IPR011051">
    <property type="entry name" value="RmlC_Cupin_sf"/>
</dbReference>
<evidence type="ECO:0000313" key="2">
    <source>
        <dbReference type="EMBL" id="KAK8044421.1"/>
    </source>
</evidence>
<sequence length="214" mass="24448">MARAWQRWLSPRPLLRTNISTQTSFLTAGNAARYEVIYEPNGRWGCRETHYIDNPRVKAGMSGPPLHLHWKQDEFFRVEQGILAAIVDGKERHLTKDDGTLMIPAGSRHRFWSHPSATESLVFYAWPDPCKDVNNILDVNFLRNAVGYLSDCEREGVKPSLFQLILFYQDASSMWTPEFLSWVPNFILSGLHYVLANWVAAGLLGYVSSCVSTW</sequence>
<protein>
    <recommendedName>
        <fullName evidence="1">Cupin type-2 domain-containing protein</fullName>
    </recommendedName>
</protein>
<gene>
    <name evidence="2" type="ORF">PG993_004445</name>
</gene>
<keyword evidence="3" id="KW-1185">Reference proteome</keyword>
<dbReference type="InterPro" id="IPR013096">
    <property type="entry name" value="Cupin_2"/>
</dbReference>
<feature type="domain" description="Cupin type-2" evidence="1">
    <location>
        <begin position="58"/>
        <end position="113"/>
    </location>
</feature>
<accession>A0ABR1TEK3</accession>
<dbReference type="SUPFAM" id="SSF51182">
    <property type="entry name" value="RmlC-like cupins"/>
    <property type="match status" value="1"/>
</dbReference>
<dbReference type="Gene3D" id="2.60.120.10">
    <property type="entry name" value="Jelly Rolls"/>
    <property type="match status" value="1"/>
</dbReference>
<dbReference type="EMBL" id="JAQQWK010000003">
    <property type="protein sequence ID" value="KAK8044421.1"/>
    <property type="molecule type" value="Genomic_DNA"/>
</dbReference>
<organism evidence="2 3">
    <name type="scientific">Apiospora rasikravindrae</name>
    <dbReference type="NCBI Taxonomy" id="990691"/>
    <lineage>
        <taxon>Eukaryota</taxon>
        <taxon>Fungi</taxon>
        <taxon>Dikarya</taxon>
        <taxon>Ascomycota</taxon>
        <taxon>Pezizomycotina</taxon>
        <taxon>Sordariomycetes</taxon>
        <taxon>Xylariomycetidae</taxon>
        <taxon>Amphisphaeriales</taxon>
        <taxon>Apiosporaceae</taxon>
        <taxon>Apiospora</taxon>
    </lineage>
</organism>
<dbReference type="Proteomes" id="UP001444661">
    <property type="component" value="Unassembled WGS sequence"/>
</dbReference>
<dbReference type="Pfam" id="PF07883">
    <property type="entry name" value="Cupin_2"/>
    <property type="match status" value="1"/>
</dbReference>
<comment type="caution">
    <text evidence="2">The sequence shown here is derived from an EMBL/GenBank/DDBJ whole genome shotgun (WGS) entry which is preliminary data.</text>
</comment>
<reference evidence="2 3" key="1">
    <citation type="submission" date="2023-01" db="EMBL/GenBank/DDBJ databases">
        <title>Analysis of 21 Apiospora genomes using comparative genomics revels a genus with tremendous synthesis potential of carbohydrate active enzymes and secondary metabolites.</title>
        <authorList>
            <person name="Sorensen T."/>
        </authorList>
    </citation>
    <scope>NUCLEOTIDE SEQUENCE [LARGE SCALE GENOMIC DNA]</scope>
    <source>
        <strain evidence="2 3">CBS 33761</strain>
    </source>
</reference>
<dbReference type="InterPro" id="IPR014710">
    <property type="entry name" value="RmlC-like_jellyroll"/>
</dbReference>
<evidence type="ECO:0000313" key="3">
    <source>
        <dbReference type="Proteomes" id="UP001444661"/>
    </source>
</evidence>
<name>A0ABR1TEK3_9PEZI</name>
<evidence type="ECO:0000259" key="1">
    <source>
        <dbReference type="Pfam" id="PF07883"/>
    </source>
</evidence>
<proteinExistence type="predicted"/>